<feature type="region of interest" description="Disordered" evidence="1">
    <location>
        <begin position="1"/>
        <end position="24"/>
    </location>
</feature>
<dbReference type="SUPFAM" id="SSF54631">
    <property type="entry name" value="CBS-domain pair"/>
    <property type="match status" value="1"/>
</dbReference>
<evidence type="ECO:0000256" key="1">
    <source>
        <dbReference type="SAM" id="MobiDB-lite"/>
    </source>
</evidence>
<name>A0ABY2AG78_9ACTN</name>
<dbReference type="InterPro" id="IPR000644">
    <property type="entry name" value="CBS_dom"/>
</dbReference>
<evidence type="ECO:0000313" key="4">
    <source>
        <dbReference type="Proteomes" id="UP000292385"/>
    </source>
</evidence>
<dbReference type="Gene3D" id="3.10.580.10">
    <property type="entry name" value="CBS-domain"/>
    <property type="match status" value="1"/>
</dbReference>
<sequence>MQNESSADASEATAMQAPPASPKTVDEDAISVFHRINSVIPESQSVLMIAPDVRAGAALQILDEQGYSQLPVVRSGEVLGVFSYRSFGLGVLRDRSRISPSEMPVEEFLEEAQIAHATAELSSVYEALTRDDVVLVGTPDDLQAVVTPIDLVRYLSSLSEPFVQLGEVERSLRAIVRHSLSLEDIRACARHALASAYPNREDDIPDDVDEMTLTELVSLIRDGRNYENFAALLGPHRGIFQAKVSELAEIRNVALHFKRELKEDERKKLSEIRLWLLRKLRGNKVMP</sequence>
<dbReference type="EMBL" id="SJJY01000001">
    <property type="protein sequence ID" value="TCC27326.1"/>
    <property type="molecule type" value="Genomic_DNA"/>
</dbReference>
<accession>A0ABY2AG78</accession>
<evidence type="ECO:0000313" key="3">
    <source>
        <dbReference type="EMBL" id="TCC27326.1"/>
    </source>
</evidence>
<protein>
    <submittedName>
        <fullName evidence="3">CBS domain-containing protein</fullName>
    </submittedName>
</protein>
<evidence type="ECO:0000259" key="2">
    <source>
        <dbReference type="Pfam" id="PF00571"/>
    </source>
</evidence>
<proteinExistence type="predicted"/>
<keyword evidence="4" id="KW-1185">Reference proteome</keyword>
<dbReference type="RefSeq" id="WP_131460034.1">
    <property type="nucleotide sequence ID" value="NZ_SJJY01000001.1"/>
</dbReference>
<comment type="caution">
    <text evidence="3">The sequence shown here is derived from an EMBL/GenBank/DDBJ whole genome shotgun (WGS) entry which is preliminary data.</text>
</comment>
<organism evidence="3 4">
    <name type="scientific">Kribbella speibonae</name>
    <dbReference type="NCBI Taxonomy" id="1572660"/>
    <lineage>
        <taxon>Bacteria</taxon>
        <taxon>Bacillati</taxon>
        <taxon>Actinomycetota</taxon>
        <taxon>Actinomycetes</taxon>
        <taxon>Propionibacteriales</taxon>
        <taxon>Kribbellaceae</taxon>
        <taxon>Kribbella</taxon>
    </lineage>
</organism>
<dbReference type="InterPro" id="IPR046342">
    <property type="entry name" value="CBS_dom_sf"/>
</dbReference>
<dbReference type="Proteomes" id="UP000292385">
    <property type="component" value="Unassembled WGS sequence"/>
</dbReference>
<reference evidence="3 4" key="1">
    <citation type="submission" date="2019-02" db="EMBL/GenBank/DDBJ databases">
        <title>Kribbella capetownensis sp. nov. and Kribbella speibonae sp. nov., isolated from soil.</title>
        <authorList>
            <person name="Curtis S.M."/>
            <person name="Norton I."/>
            <person name="Everest G.J."/>
            <person name="Meyers P.R."/>
        </authorList>
    </citation>
    <scope>NUCLEOTIDE SEQUENCE [LARGE SCALE GENOMIC DNA]</scope>
    <source>
        <strain evidence="3 4">SK5</strain>
    </source>
</reference>
<dbReference type="Pfam" id="PF00571">
    <property type="entry name" value="CBS"/>
    <property type="match status" value="1"/>
</dbReference>
<gene>
    <name evidence="3" type="ORF">E0H58_04915</name>
</gene>
<feature type="domain" description="CBS" evidence="2">
    <location>
        <begin position="45"/>
        <end position="85"/>
    </location>
</feature>